<keyword evidence="1" id="KW-0732">Signal</keyword>
<dbReference type="AlphaFoldDB" id="A0A2W7RHP1"/>
<dbReference type="InterPro" id="IPR053147">
    <property type="entry name" value="Hsp_HslJ-like"/>
</dbReference>
<feature type="domain" description="DUF4377" evidence="3">
    <location>
        <begin position="30"/>
        <end position="108"/>
    </location>
</feature>
<dbReference type="InterPro" id="IPR005184">
    <property type="entry name" value="DUF306_Meta_HslJ"/>
</dbReference>
<proteinExistence type="predicted"/>
<dbReference type="Pfam" id="PF14302">
    <property type="entry name" value="DUF4377"/>
    <property type="match status" value="1"/>
</dbReference>
<sequence length="227" mass="24684">MKTILFLLISTILGAVACDRESDKNTEIWWVNSAKVACTGVSPMSCLQIQKGAQIDPTAWEFFYNDIKGFEYNPGNIYQIKVNITEQEAPIPADASSNNYELIEVLSKKTDPALRITNIWKVKSVGNIANPTGSKSGEALIFEINASAKTYVGNMGCNSVQGAIKENNGEKLILEPGAATMMACPDMATEYAVSKALISTRAFKLENNQLYLLNSAGETLMTLLAVD</sequence>
<protein>
    <submittedName>
        <fullName evidence="4">META domain-containing protein</fullName>
    </submittedName>
</protein>
<feature type="signal peptide" evidence="1">
    <location>
        <begin position="1"/>
        <end position="17"/>
    </location>
</feature>
<comment type="caution">
    <text evidence="4">The sequence shown here is derived from an EMBL/GenBank/DDBJ whole genome shotgun (WGS) entry which is preliminary data.</text>
</comment>
<dbReference type="Pfam" id="PF03724">
    <property type="entry name" value="META"/>
    <property type="match status" value="1"/>
</dbReference>
<dbReference type="Gene3D" id="2.40.128.270">
    <property type="match status" value="1"/>
</dbReference>
<dbReference type="InterPro" id="IPR038670">
    <property type="entry name" value="HslJ-like_sf"/>
</dbReference>
<dbReference type="PANTHER" id="PTHR35535">
    <property type="entry name" value="HEAT SHOCK PROTEIN HSLJ"/>
    <property type="match status" value="1"/>
</dbReference>
<feature type="chain" id="PRO_5016019162" evidence="1">
    <location>
        <begin position="18"/>
        <end position="227"/>
    </location>
</feature>
<organism evidence="4 5">
    <name type="scientific">Algoriphagus ratkowskyi</name>
    <dbReference type="NCBI Taxonomy" id="57028"/>
    <lineage>
        <taxon>Bacteria</taxon>
        <taxon>Pseudomonadati</taxon>
        <taxon>Bacteroidota</taxon>
        <taxon>Cytophagia</taxon>
        <taxon>Cytophagales</taxon>
        <taxon>Cyclobacteriaceae</taxon>
        <taxon>Algoriphagus</taxon>
    </lineage>
</organism>
<dbReference type="OrthoDB" id="880459at2"/>
<name>A0A2W7RHP1_9BACT</name>
<dbReference type="Proteomes" id="UP000249115">
    <property type="component" value="Unassembled WGS sequence"/>
</dbReference>
<evidence type="ECO:0000259" key="3">
    <source>
        <dbReference type="Pfam" id="PF14302"/>
    </source>
</evidence>
<dbReference type="InterPro" id="IPR025485">
    <property type="entry name" value="DUF4377"/>
</dbReference>
<accession>A0A2W7RHP1</accession>
<evidence type="ECO:0000313" key="4">
    <source>
        <dbReference type="EMBL" id="PZX50285.1"/>
    </source>
</evidence>
<dbReference type="EMBL" id="QKZU01000024">
    <property type="protein sequence ID" value="PZX50285.1"/>
    <property type="molecule type" value="Genomic_DNA"/>
</dbReference>
<reference evidence="4 5" key="1">
    <citation type="submission" date="2018-06" db="EMBL/GenBank/DDBJ databases">
        <title>Genomic Encyclopedia of Archaeal and Bacterial Type Strains, Phase II (KMG-II): from individual species to whole genera.</title>
        <authorList>
            <person name="Goeker M."/>
        </authorList>
    </citation>
    <scope>NUCLEOTIDE SEQUENCE [LARGE SCALE GENOMIC DNA]</scope>
    <source>
        <strain evidence="4 5">DSM 22686</strain>
    </source>
</reference>
<dbReference type="PANTHER" id="PTHR35535:SF2">
    <property type="entry name" value="DUF306 DOMAIN-CONTAINING PROTEIN"/>
    <property type="match status" value="1"/>
</dbReference>
<gene>
    <name evidence="4" type="ORF">LV84_04085</name>
</gene>
<dbReference type="RefSeq" id="WP_158093920.1">
    <property type="nucleotide sequence ID" value="NZ_MSSV01000032.1"/>
</dbReference>
<feature type="domain" description="DUF306" evidence="2">
    <location>
        <begin position="118"/>
        <end position="223"/>
    </location>
</feature>
<evidence type="ECO:0000256" key="1">
    <source>
        <dbReference type="SAM" id="SignalP"/>
    </source>
</evidence>
<evidence type="ECO:0000313" key="5">
    <source>
        <dbReference type="Proteomes" id="UP000249115"/>
    </source>
</evidence>
<dbReference type="PROSITE" id="PS51257">
    <property type="entry name" value="PROKAR_LIPOPROTEIN"/>
    <property type="match status" value="1"/>
</dbReference>
<evidence type="ECO:0000259" key="2">
    <source>
        <dbReference type="Pfam" id="PF03724"/>
    </source>
</evidence>